<evidence type="ECO:0000313" key="3">
    <source>
        <dbReference type="Proteomes" id="UP000708208"/>
    </source>
</evidence>
<feature type="compositionally biased region" description="Basic and acidic residues" evidence="1">
    <location>
        <begin position="1"/>
        <end position="16"/>
    </location>
</feature>
<keyword evidence="3" id="KW-1185">Reference proteome</keyword>
<evidence type="ECO:0000256" key="1">
    <source>
        <dbReference type="SAM" id="MobiDB-lite"/>
    </source>
</evidence>
<reference evidence="2" key="1">
    <citation type="submission" date="2021-06" db="EMBL/GenBank/DDBJ databases">
        <authorList>
            <person name="Hodson N. C."/>
            <person name="Mongue J. A."/>
            <person name="Jaron S. K."/>
        </authorList>
    </citation>
    <scope>NUCLEOTIDE SEQUENCE</scope>
</reference>
<feature type="compositionally biased region" description="Low complexity" evidence="1">
    <location>
        <begin position="760"/>
        <end position="770"/>
    </location>
</feature>
<feature type="region of interest" description="Disordered" evidence="1">
    <location>
        <begin position="1099"/>
        <end position="1122"/>
    </location>
</feature>
<feature type="compositionally biased region" description="Polar residues" evidence="1">
    <location>
        <begin position="1103"/>
        <end position="1113"/>
    </location>
</feature>
<protein>
    <submittedName>
        <fullName evidence="2">Uncharacterized protein</fullName>
    </submittedName>
</protein>
<sequence length="1291" mass="143795">MTKILQNEKTHHESRFPRNKSSFNQIHYRKKSPALIQCLEEDLPTREKSFPSPSSHSRNSNKIWQPELACTEYNWGTYSLNPGGFNKGNIETNLLTDQKKVYKNECCSENIECNELCSPEEFESRIRSVCSDQAIWDWDSGGSDDSVNPSAQNVSLKQTIGLQSEEHDHSLSSPRFLNASFNVVPPNVTEVQNPTAALRAAPVMCPPFNDQIHILRQIPGFTPASNPIKTASLICIKPFTPIPAIPVNTSEKNEIEMEMEHPPIKAYPTITFACEHILPEEPKELNNFNFIPTSSSKHILEKFSTLYKLQMFQVPLAKESTSCSPNGPREPKMEEIRTSGFLSAEKDNSKEDSNSQSEVGGEEDVYKKVGEILLTGLKHSCLPKGFIYNEPTKVTPTLKNCCLCRKSPEKAGKGKKPTSISWEDEETLDSNDEQGLQNKGKTLIGKKISIGKIFPASFPTNPCFLESCHFPKTPCTSPIPNMNRRIEFRENLLHQDSSQILTTDGDETISPFLKLPNKDCHLCETTPDSKTQSEISFEGKNSSSGTEIIAYPCTHSHTYSLDMYRPCPGHSGRSRSNNLSRSNSPRSKKTRRGSADEETVKTIEICASVQLIPFTTQDDPIDNLSDCCPCPNRKTGSVMSTSPTPSQGYQYRDDYPILPAVNTNLSQIQPHQDNQQRNTPGIIVPTNFLNTRPYNDANGFSGLNSGSLQLNSPMQQAHLQQGQLFQPGKLQQAQLEKGLSQQPQPGQLQGINAFQEKGISQQPQSGQPQGTIPWQEKGLSQQPQSGQLQGTTLQVQSTVSEIQDNQHSPLSSGSQIDQTRSKTIRTLYSQKSRVNFEAPQHHRCHSSPKRHKTRRSSSPHSHRMLPNLPQRTEICYGPDQSSQTGKCPLLGQCEAARCENNLQQLPSVSRCLKNVCPNYTLACYPVGKCQAEGQRFGKCAPKMHEGGNLISQNQPIFKFPQPYTQTGVNPYAAQMGNFTSQANIMGGAMPRCYGQQCKTTGFGNIPTTDDHMNFNSQAYKSDSPNKSSFPRGPNNNICVCCKRPLDFGFQNSDPKQLFQQPIPFYSQPNQQSTSVQTETEQNSKGVQVSLTRAPYYPSYNRGMESTMNQSSRHYPSKRRFDGCQRRRSPNNCSVLFIPVCCNNLDLQEPDNCCECVVNNNDNCCDCNVRNCVVVKSCNQPKNKIHNSICNSMLSGAVAYETLPPSVQFCDPNTQPSMNPYQSSSLRSGNRMCSGSVNPTRRSVYNTSALSKPFILTFPATNCQQDDNRPVGFIQNLRQNGSPSMGFNNLNC</sequence>
<comment type="caution">
    <text evidence="2">The sequence shown here is derived from an EMBL/GenBank/DDBJ whole genome shotgun (WGS) entry which is preliminary data.</text>
</comment>
<feature type="region of interest" description="Disordered" evidence="1">
    <location>
        <begin position="1"/>
        <end position="23"/>
    </location>
</feature>
<feature type="region of interest" description="Disordered" evidence="1">
    <location>
        <begin position="341"/>
        <end position="362"/>
    </location>
</feature>
<feature type="compositionally biased region" description="Polar residues" evidence="1">
    <location>
        <begin position="799"/>
        <end position="818"/>
    </location>
</feature>
<gene>
    <name evidence="2" type="ORF">AFUS01_LOCUS3659</name>
</gene>
<feature type="compositionally biased region" description="Basic and acidic residues" evidence="1">
    <location>
        <begin position="344"/>
        <end position="353"/>
    </location>
</feature>
<feature type="compositionally biased region" description="Low complexity" evidence="1">
    <location>
        <begin position="574"/>
        <end position="585"/>
    </location>
</feature>
<feature type="region of interest" description="Disordered" evidence="1">
    <location>
        <begin position="836"/>
        <end position="866"/>
    </location>
</feature>
<feature type="region of interest" description="Disordered" evidence="1">
    <location>
        <begin position="1066"/>
        <end position="1085"/>
    </location>
</feature>
<feature type="region of interest" description="Disordered" evidence="1">
    <location>
        <begin position="566"/>
        <end position="599"/>
    </location>
</feature>
<organism evidence="2 3">
    <name type="scientific">Allacma fusca</name>
    <dbReference type="NCBI Taxonomy" id="39272"/>
    <lineage>
        <taxon>Eukaryota</taxon>
        <taxon>Metazoa</taxon>
        <taxon>Ecdysozoa</taxon>
        <taxon>Arthropoda</taxon>
        <taxon>Hexapoda</taxon>
        <taxon>Collembola</taxon>
        <taxon>Symphypleona</taxon>
        <taxon>Sminthuridae</taxon>
        <taxon>Allacma</taxon>
    </lineage>
</organism>
<feature type="region of interest" description="Disordered" evidence="1">
    <location>
        <begin position="525"/>
        <end position="544"/>
    </location>
</feature>
<name>A0A8J2JSU0_9HEXA</name>
<proteinExistence type="predicted"/>
<accession>A0A8J2JSU0</accession>
<feature type="compositionally biased region" description="Low complexity" evidence="1">
    <location>
        <begin position="778"/>
        <end position="798"/>
    </location>
</feature>
<evidence type="ECO:0000313" key="2">
    <source>
        <dbReference type="EMBL" id="CAG7692577.1"/>
    </source>
</evidence>
<dbReference type="EMBL" id="CAJVCH010022134">
    <property type="protein sequence ID" value="CAG7692577.1"/>
    <property type="molecule type" value="Genomic_DNA"/>
</dbReference>
<dbReference type="Proteomes" id="UP000708208">
    <property type="component" value="Unassembled WGS sequence"/>
</dbReference>
<feature type="compositionally biased region" description="Polar residues" evidence="1">
    <location>
        <begin position="526"/>
        <end position="544"/>
    </location>
</feature>
<feature type="region of interest" description="Disordered" evidence="1">
    <location>
        <begin position="758"/>
        <end position="819"/>
    </location>
</feature>
<feature type="region of interest" description="Disordered" evidence="1">
    <location>
        <begin position="408"/>
        <end position="436"/>
    </location>
</feature>
<feature type="compositionally biased region" description="Low complexity" evidence="1">
    <location>
        <begin position="1069"/>
        <end position="1083"/>
    </location>
</feature>
<feature type="compositionally biased region" description="Acidic residues" evidence="1">
    <location>
        <begin position="422"/>
        <end position="432"/>
    </location>
</feature>
<feature type="compositionally biased region" description="Basic residues" evidence="1">
    <location>
        <begin position="841"/>
        <end position="863"/>
    </location>
</feature>